<dbReference type="InterPro" id="IPR011453">
    <property type="entry name" value="DUF1559"/>
</dbReference>
<name>A0ABS5C406_9BACT</name>
<dbReference type="PANTHER" id="PTHR30093">
    <property type="entry name" value="GENERAL SECRETION PATHWAY PROTEIN G"/>
    <property type="match status" value="1"/>
</dbReference>
<dbReference type="Pfam" id="PF07963">
    <property type="entry name" value="N_methyl"/>
    <property type="match status" value="1"/>
</dbReference>
<sequence length="171" mass="18918">MVGITTHRRGFSLIELLVALGIIATLIGLLLPAVQKARGAAARVQCRSNLHNVGLAFHHYIDVNKGQFPDAARVPSLPLTPGQPSLATVLGPYCENSRGLFRCPLDSTRYPTENLSYEYQPRVVGKTLDQLRANKLGLPLTEVWLTYDFDPVHGPDPERSRNYLYADGHVE</sequence>
<gene>
    <name evidence="2" type="ORF">J8F10_36130</name>
</gene>
<comment type="caution">
    <text evidence="2">The sequence shown here is derived from an EMBL/GenBank/DDBJ whole genome shotgun (WGS) entry which is preliminary data.</text>
</comment>
<dbReference type="Pfam" id="PF07596">
    <property type="entry name" value="SBP_bac_10"/>
    <property type="match status" value="1"/>
</dbReference>
<accession>A0ABS5C406</accession>
<dbReference type="NCBIfam" id="TIGR02532">
    <property type="entry name" value="IV_pilin_GFxxxE"/>
    <property type="match status" value="1"/>
</dbReference>
<dbReference type="RefSeq" id="WP_210662968.1">
    <property type="nucleotide sequence ID" value="NZ_JAGKQQ010000002.1"/>
</dbReference>
<dbReference type="InterPro" id="IPR012902">
    <property type="entry name" value="N_methyl_site"/>
</dbReference>
<evidence type="ECO:0000313" key="2">
    <source>
        <dbReference type="EMBL" id="MBP3960685.1"/>
    </source>
</evidence>
<dbReference type="EMBL" id="JAGKQQ010000002">
    <property type="protein sequence ID" value="MBP3960685.1"/>
    <property type="molecule type" value="Genomic_DNA"/>
</dbReference>
<organism evidence="2 3">
    <name type="scientific">Gemmata palustris</name>
    <dbReference type="NCBI Taxonomy" id="2822762"/>
    <lineage>
        <taxon>Bacteria</taxon>
        <taxon>Pseudomonadati</taxon>
        <taxon>Planctomycetota</taxon>
        <taxon>Planctomycetia</taxon>
        <taxon>Gemmatales</taxon>
        <taxon>Gemmataceae</taxon>
        <taxon>Gemmata</taxon>
    </lineage>
</organism>
<feature type="domain" description="DUF1559" evidence="1">
    <location>
        <begin position="35"/>
        <end position="72"/>
    </location>
</feature>
<dbReference type="Proteomes" id="UP000676565">
    <property type="component" value="Unassembled WGS sequence"/>
</dbReference>
<reference evidence="2 3" key="1">
    <citation type="submission" date="2021-04" db="EMBL/GenBank/DDBJ databases">
        <authorList>
            <person name="Ivanova A."/>
        </authorList>
    </citation>
    <scope>NUCLEOTIDE SEQUENCE [LARGE SCALE GENOMIC DNA]</scope>
    <source>
        <strain evidence="2 3">G18</strain>
    </source>
</reference>
<evidence type="ECO:0000259" key="1">
    <source>
        <dbReference type="Pfam" id="PF07596"/>
    </source>
</evidence>
<dbReference type="InterPro" id="IPR045584">
    <property type="entry name" value="Pilin-like"/>
</dbReference>
<protein>
    <submittedName>
        <fullName evidence="2">Type II secretion system protein</fullName>
    </submittedName>
</protein>
<dbReference type="SUPFAM" id="SSF54523">
    <property type="entry name" value="Pili subunits"/>
    <property type="match status" value="1"/>
</dbReference>
<proteinExistence type="predicted"/>
<dbReference type="Gene3D" id="3.30.700.10">
    <property type="entry name" value="Glycoprotein, Type 4 Pilin"/>
    <property type="match status" value="1"/>
</dbReference>
<keyword evidence="3" id="KW-1185">Reference proteome</keyword>
<dbReference type="PROSITE" id="PS00409">
    <property type="entry name" value="PROKAR_NTER_METHYL"/>
    <property type="match status" value="1"/>
</dbReference>
<evidence type="ECO:0000313" key="3">
    <source>
        <dbReference type="Proteomes" id="UP000676565"/>
    </source>
</evidence>
<dbReference type="PANTHER" id="PTHR30093:SF2">
    <property type="entry name" value="TYPE II SECRETION SYSTEM PROTEIN H"/>
    <property type="match status" value="1"/>
</dbReference>